<dbReference type="Proteomes" id="UP000198598">
    <property type="component" value="Unassembled WGS sequence"/>
</dbReference>
<name>A0A1I2EJ28_9BACT</name>
<dbReference type="EMBL" id="FOLQ01000022">
    <property type="protein sequence ID" value="SFE92865.1"/>
    <property type="molecule type" value="Genomic_DNA"/>
</dbReference>
<reference evidence="1 2" key="1">
    <citation type="submission" date="2016-10" db="EMBL/GenBank/DDBJ databases">
        <authorList>
            <person name="de Groot N.N."/>
        </authorList>
    </citation>
    <scope>NUCLEOTIDE SEQUENCE [LARGE SCALE GENOMIC DNA]</scope>
    <source>
        <strain evidence="1 2">DSM 26130</strain>
    </source>
</reference>
<protein>
    <submittedName>
        <fullName evidence="1">Uncharacterized protein</fullName>
    </submittedName>
</protein>
<dbReference type="OrthoDB" id="962718at2"/>
<gene>
    <name evidence="1" type="ORF">SAMN05216167_12244</name>
</gene>
<proteinExistence type="predicted"/>
<organism evidence="1 2">
    <name type="scientific">Spirosoma endophyticum</name>
    <dbReference type="NCBI Taxonomy" id="662367"/>
    <lineage>
        <taxon>Bacteria</taxon>
        <taxon>Pseudomonadati</taxon>
        <taxon>Bacteroidota</taxon>
        <taxon>Cytophagia</taxon>
        <taxon>Cytophagales</taxon>
        <taxon>Cytophagaceae</taxon>
        <taxon>Spirosoma</taxon>
    </lineage>
</organism>
<dbReference type="AlphaFoldDB" id="A0A1I2EJ28"/>
<sequence length="125" mass="14160">MARKSFRIRPDSLGALTYKTNLSDWIDAVSTFQTYYTHLSSYCTKSLRAESQGMSSQCPMDQLTALLCTMETELTNLMQDLSQLDSCKQAYTREDFRKLAVHTQIINQLNERAQAMMALTASTPS</sequence>
<accession>A0A1I2EJ28</accession>
<evidence type="ECO:0000313" key="1">
    <source>
        <dbReference type="EMBL" id="SFE92865.1"/>
    </source>
</evidence>
<evidence type="ECO:0000313" key="2">
    <source>
        <dbReference type="Proteomes" id="UP000198598"/>
    </source>
</evidence>
<keyword evidence="2" id="KW-1185">Reference proteome</keyword>